<protein>
    <submittedName>
        <fullName evidence="7">N-acetylglucosamine-6-phosphate deacetylase</fullName>
        <ecNumber evidence="7">3.5.1.25</ecNumber>
    </submittedName>
</protein>
<dbReference type="CDD" id="cd00854">
    <property type="entry name" value="NagA"/>
    <property type="match status" value="1"/>
</dbReference>
<dbReference type="EMBL" id="JBHTIU010000024">
    <property type="protein sequence ID" value="MFD0868860.1"/>
    <property type="molecule type" value="Genomic_DNA"/>
</dbReference>
<dbReference type="PIRSF" id="PIRSF038994">
    <property type="entry name" value="NagA"/>
    <property type="match status" value="1"/>
</dbReference>
<dbReference type="EC" id="3.5.1.25" evidence="7"/>
<evidence type="ECO:0000256" key="1">
    <source>
        <dbReference type="ARBA" id="ARBA00010716"/>
    </source>
</evidence>
<feature type="domain" description="Amidohydrolase-related" evidence="6">
    <location>
        <begin position="53"/>
        <end position="385"/>
    </location>
</feature>
<organism evidence="7 8">
    <name type="scientific">Paenibacillus residui</name>
    <dbReference type="NCBI Taxonomy" id="629724"/>
    <lineage>
        <taxon>Bacteria</taxon>
        <taxon>Bacillati</taxon>
        <taxon>Bacillota</taxon>
        <taxon>Bacilli</taxon>
        <taxon>Bacillales</taxon>
        <taxon>Paenibacillaceae</taxon>
        <taxon>Paenibacillus</taxon>
    </lineage>
</organism>
<dbReference type="Proteomes" id="UP001597120">
    <property type="component" value="Unassembled WGS sequence"/>
</dbReference>
<proteinExistence type="inferred from homology"/>
<evidence type="ECO:0000259" key="6">
    <source>
        <dbReference type="Pfam" id="PF01979"/>
    </source>
</evidence>
<evidence type="ECO:0000256" key="2">
    <source>
        <dbReference type="ARBA" id="ARBA00022723"/>
    </source>
</evidence>
<dbReference type="InterPro" id="IPR003764">
    <property type="entry name" value="GlcNAc_6-P_deAcase"/>
</dbReference>
<name>A0ABW3D5X7_9BACL</name>
<dbReference type="SUPFAM" id="SSF51556">
    <property type="entry name" value="Metallo-dependent hydrolases"/>
    <property type="match status" value="1"/>
</dbReference>
<evidence type="ECO:0000256" key="3">
    <source>
        <dbReference type="ARBA" id="ARBA00022801"/>
    </source>
</evidence>
<reference evidence="8" key="1">
    <citation type="journal article" date="2019" name="Int. J. Syst. Evol. Microbiol.">
        <title>The Global Catalogue of Microorganisms (GCM) 10K type strain sequencing project: providing services to taxonomists for standard genome sequencing and annotation.</title>
        <authorList>
            <consortium name="The Broad Institute Genomics Platform"/>
            <consortium name="The Broad Institute Genome Sequencing Center for Infectious Disease"/>
            <person name="Wu L."/>
            <person name="Ma J."/>
        </authorList>
    </citation>
    <scope>NUCLEOTIDE SEQUENCE [LARGE SCALE GENOMIC DNA]</scope>
    <source>
        <strain evidence="8">CCUG 57263</strain>
    </source>
</reference>
<keyword evidence="2" id="KW-0479">Metal-binding</keyword>
<dbReference type="Pfam" id="PF01979">
    <property type="entry name" value="Amidohydro_1"/>
    <property type="match status" value="1"/>
</dbReference>
<dbReference type="GO" id="GO:0008448">
    <property type="term" value="F:N-acetylglucosamine-6-phosphate deacetylase activity"/>
    <property type="evidence" value="ECO:0007669"/>
    <property type="project" value="UniProtKB-EC"/>
</dbReference>
<sequence length="388" mass="41860">MTVIIENANIVAADRVITGGSLTVRDGKIMRIDETLPDHLAADAERYDARGMYVYPGFVDLHVHGGNGFDLMDATPEAIDGMCRYHAAHGTTTLLPTTRTASVAAITSALTAANTYMASSQEPLRSLIAGIHLEGPFLALAYRGAQREEDLLLPSLPQMKEWLSASGGQIRLVTIAPELDGAESVIRHLREQNIIVSAGHSGATYEDMIRAADWGVQHITHCYNGMRGFHHREPGMLSAAWLDDEVTAELIFDTHHAHPAAAQVLLRMKGLDRVVLITDAVRPAGLPDGKYITEAGHSLTVEAGIVRLPTGSLAGSTLTMNIAVKNAIGQLGLKPYEAARLASLNPARILGLNQRKGSLAPGKDADLVVLNERFEVQRVMSLGHWLEL</sequence>
<dbReference type="PANTHER" id="PTHR11113">
    <property type="entry name" value="N-ACETYLGLUCOSAMINE-6-PHOSPHATE DEACETYLASE"/>
    <property type="match status" value="1"/>
</dbReference>
<accession>A0ABW3D5X7</accession>
<dbReference type="InterPro" id="IPR011059">
    <property type="entry name" value="Metal-dep_hydrolase_composite"/>
</dbReference>
<dbReference type="RefSeq" id="WP_379287025.1">
    <property type="nucleotide sequence ID" value="NZ_JBHTIU010000024.1"/>
</dbReference>
<keyword evidence="3 5" id="KW-0378">Hydrolase</keyword>
<comment type="caution">
    <text evidence="7">The sequence shown here is derived from an EMBL/GenBank/DDBJ whole genome shotgun (WGS) entry which is preliminary data.</text>
</comment>
<keyword evidence="4 5" id="KW-0119">Carbohydrate metabolism</keyword>
<dbReference type="PANTHER" id="PTHR11113:SF14">
    <property type="entry name" value="N-ACETYLGLUCOSAMINE-6-PHOSPHATE DEACETYLASE"/>
    <property type="match status" value="1"/>
</dbReference>
<dbReference type="InterPro" id="IPR032466">
    <property type="entry name" value="Metal_Hydrolase"/>
</dbReference>
<evidence type="ECO:0000256" key="4">
    <source>
        <dbReference type="ARBA" id="ARBA00023277"/>
    </source>
</evidence>
<evidence type="ECO:0000313" key="7">
    <source>
        <dbReference type="EMBL" id="MFD0868860.1"/>
    </source>
</evidence>
<dbReference type="NCBIfam" id="TIGR00221">
    <property type="entry name" value="nagA"/>
    <property type="match status" value="1"/>
</dbReference>
<dbReference type="SUPFAM" id="SSF51338">
    <property type="entry name" value="Composite domain of metallo-dependent hydrolases"/>
    <property type="match status" value="1"/>
</dbReference>
<evidence type="ECO:0000256" key="5">
    <source>
        <dbReference type="PIRNR" id="PIRNR038994"/>
    </source>
</evidence>
<evidence type="ECO:0000313" key="8">
    <source>
        <dbReference type="Proteomes" id="UP001597120"/>
    </source>
</evidence>
<dbReference type="Gene3D" id="2.30.40.10">
    <property type="entry name" value="Urease, subunit C, domain 1"/>
    <property type="match status" value="1"/>
</dbReference>
<dbReference type="InterPro" id="IPR006680">
    <property type="entry name" value="Amidohydro-rel"/>
</dbReference>
<keyword evidence="8" id="KW-1185">Reference proteome</keyword>
<dbReference type="Gene3D" id="3.20.20.140">
    <property type="entry name" value="Metal-dependent hydrolases"/>
    <property type="match status" value="1"/>
</dbReference>
<comment type="similarity">
    <text evidence="1 5">Belongs to the metallo-dependent hydrolases superfamily. NagA family.</text>
</comment>
<gene>
    <name evidence="7" type="primary">nagA</name>
    <name evidence="7" type="ORF">ACFQ03_06835</name>
</gene>